<sequence>MKKALSVAALMVALTGSALAADLPSYKAPPPPPLPPPPLWSGFYVGLNAGGTWGGSNNIWTSSAPISSIPGSAAALRYARFSALGASGVSQGNTSGFIGGGQIGYNWQFWGGRLVAGVEADIQGVASGNSNKTSVTAAGAFPFFGASEVLTTAITTSKRLDYVGTVRGRLGWLFTPTLLVYGTGGLAYGGVSVSTGITQFNNDCAQFPGNCISGAAFSSGAFSDTRVGWTAGGGLEWMFMPNWSAKVEYLYYDLGNVSYSAGLLATVGATFLPNTLVSGVVSQSQTRFNGNIVRAGVNYHFNWGAAPIVAKY</sequence>
<evidence type="ECO:0000256" key="6">
    <source>
        <dbReference type="SAM" id="SignalP"/>
    </source>
</evidence>
<dbReference type="Gene3D" id="2.40.160.20">
    <property type="match status" value="1"/>
</dbReference>
<reference evidence="9" key="1">
    <citation type="submission" date="2019-09" db="EMBL/GenBank/DDBJ databases">
        <title>Isolation and complete genome sequencing of Methylocystis species.</title>
        <authorList>
            <person name="Rumah B.L."/>
            <person name="Stead C.E."/>
            <person name="Stevens B.C."/>
            <person name="Minton N.P."/>
            <person name="Grosse-Honebrink A."/>
            <person name="Zhang Y."/>
        </authorList>
    </citation>
    <scope>NUCLEOTIDE SEQUENCE [LARGE SCALE GENOMIC DNA]</scope>
    <source>
        <strain evidence="9">BRCS1</strain>
    </source>
</reference>
<dbReference type="InterPro" id="IPR051692">
    <property type="entry name" value="OMP-like"/>
</dbReference>
<comment type="subcellular location">
    <subcellularLocation>
        <location evidence="1">Cell outer membrane</location>
    </subcellularLocation>
</comment>
<dbReference type="SUPFAM" id="SSF56925">
    <property type="entry name" value="OMPA-like"/>
    <property type="match status" value="1"/>
</dbReference>
<dbReference type="RefSeq" id="WP_154450872.1">
    <property type="nucleotide sequence ID" value="NZ_CP044328.1"/>
</dbReference>
<dbReference type="InterPro" id="IPR011250">
    <property type="entry name" value="OMP/PagP_B-barrel"/>
</dbReference>
<accession>A0ABX6EG68</accession>
<organism evidence="8 9">
    <name type="scientific">Methylocystis rosea</name>
    <dbReference type="NCBI Taxonomy" id="173366"/>
    <lineage>
        <taxon>Bacteria</taxon>
        <taxon>Pseudomonadati</taxon>
        <taxon>Pseudomonadota</taxon>
        <taxon>Alphaproteobacteria</taxon>
        <taxon>Hyphomicrobiales</taxon>
        <taxon>Methylocystaceae</taxon>
        <taxon>Methylocystis</taxon>
    </lineage>
</organism>
<name>A0ABX6EG68_9HYPH</name>
<keyword evidence="2 6" id="KW-0732">Signal</keyword>
<dbReference type="EMBL" id="CP044328">
    <property type="protein sequence ID" value="QGM92946.1"/>
    <property type="molecule type" value="Genomic_DNA"/>
</dbReference>
<feature type="chain" id="PRO_5046994969" evidence="6">
    <location>
        <begin position="21"/>
        <end position="312"/>
    </location>
</feature>
<evidence type="ECO:0000313" key="8">
    <source>
        <dbReference type="EMBL" id="QGM92946.1"/>
    </source>
</evidence>
<dbReference type="Proteomes" id="UP000424673">
    <property type="component" value="Chromosome"/>
</dbReference>
<keyword evidence="3" id="KW-0472">Membrane</keyword>
<evidence type="ECO:0000256" key="4">
    <source>
        <dbReference type="ARBA" id="ARBA00023237"/>
    </source>
</evidence>
<comment type="similarity">
    <text evidence="5">Belongs to the Omp25/RopB family.</text>
</comment>
<dbReference type="Pfam" id="PF13505">
    <property type="entry name" value="OMP_b-brl"/>
    <property type="match status" value="1"/>
</dbReference>
<evidence type="ECO:0000256" key="1">
    <source>
        <dbReference type="ARBA" id="ARBA00004442"/>
    </source>
</evidence>
<keyword evidence="9" id="KW-1185">Reference proteome</keyword>
<reference evidence="8 9" key="2">
    <citation type="journal article" date="2021" name="AMB Express">
        <title>Isolation and characterisation of Methylocystis spp. for poly-3-hydroxybutyrate production using waste methane feedstocks.</title>
        <authorList>
            <person name="Rumah B.L."/>
            <person name="Stead C.E."/>
            <person name="Claxton Stevens B.H."/>
            <person name="Minton N.P."/>
            <person name="Grosse-Honebrink A."/>
            <person name="Zhang Y."/>
        </authorList>
    </citation>
    <scope>NUCLEOTIDE SEQUENCE [LARGE SCALE GENOMIC DNA]</scope>
    <source>
        <strain evidence="8 9">BRCS1</strain>
    </source>
</reference>
<evidence type="ECO:0000313" key="9">
    <source>
        <dbReference type="Proteomes" id="UP000424673"/>
    </source>
</evidence>
<feature type="domain" description="Outer membrane protein beta-barrel" evidence="7">
    <location>
        <begin position="40"/>
        <end position="301"/>
    </location>
</feature>
<feature type="signal peptide" evidence="6">
    <location>
        <begin position="1"/>
        <end position="20"/>
    </location>
</feature>
<evidence type="ECO:0000256" key="2">
    <source>
        <dbReference type="ARBA" id="ARBA00022729"/>
    </source>
</evidence>
<dbReference type="PANTHER" id="PTHR34001">
    <property type="entry name" value="BLL7405 PROTEIN"/>
    <property type="match status" value="1"/>
</dbReference>
<gene>
    <name evidence="8" type="ORF">F7D13_02345</name>
</gene>
<dbReference type="InterPro" id="IPR027385">
    <property type="entry name" value="Beta-barrel_OMP"/>
</dbReference>
<evidence type="ECO:0000259" key="7">
    <source>
        <dbReference type="Pfam" id="PF13505"/>
    </source>
</evidence>
<evidence type="ECO:0000256" key="3">
    <source>
        <dbReference type="ARBA" id="ARBA00023136"/>
    </source>
</evidence>
<protein>
    <submittedName>
        <fullName evidence="8">Porin family protein</fullName>
    </submittedName>
</protein>
<dbReference type="PANTHER" id="PTHR34001:SF3">
    <property type="entry name" value="BLL7405 PROTEIN"/>
    <property type="match status" value="1"/>
</dbReference>
<keyword evidence="4" id="KW-0998">Cell outer membrane</keyword>
<evidence type="ECO:0000256" key="5">
    <source>
        <dbReference type="ARBA" id="ARBA00038306"/>
    </source>
</evidence>
<proteinExistence type="inferred from homology"/>